<dbReference type="AlphaFoldDB" id="K9EW87"/>
<accession>K9EW87</accession>
<organism evidence="1 2">
    <name type="scientific">Actinobaculum massiliense ACS-171-V-Col2</name>
    <dbReference type="NCBI Taxonomy" id="883066"/>
    <lineage>
        <taxon>Bacteria</taxon>
        <taxon>Bacillati</taxon>
        <taxon>Actinomycetota</taxon>
        <taxon>Actinomycetes</taxon>
        <taxon>Actinomycetales</taxon>
        <taxon>Actinomycetaceae</taxon>
        <taxon>Actinobaculum</taxon>
    </lineage>
</organism>
<comment type="caution">
    <text evidence="1">The sequence shown here is derived from an EMBL/GenBank/DDBJ whole genome shotgun (WGS) entry which is preliminary data.</text>
</comment>
<evidence type="ECO:0000313" key="1">
    <source>
        <dbReference type="EMBL" id="EKU95252.1"/>
    </source>
</evidence>
<protein>
    <submittedName>
        <fullName evidence="1">Uncharacterized protein</fullName>
    </submittedName>
</protein>
<dbReference type="STRING" id="202789.GCA_001457435_01106"/>
<keyword evidence="2" id="KW-1185">Reference proteome</keyword>
<name>K9EW87_9ACTO</name>
<evidence type="ECO:0000313" key="2">
    <source>
        <dbReference type="Proteomes" id="UP000009888"/>
    </source>
</evidence>
<dbReference type="Proteomes" id="UP000009888">
    <property type="component" value="Unassembled WGS sequence"/>
</dbReference>
<dbReference type="HOGENOM" id="CLU_3371555_0_0_11"/>
<dbReference type="EMBL" id="AGWL01000005">
    <property type="protein sequence ID" value="EKU95252.1"/>
    <property type="molecule type" value="Genomic_DNA"/>
</dbReference>
<sequence length="34" mass="3698">MSGCPLTASVNLVLSADNVVMFKTIKDKFCFCKS</sequence>
<proteinExistence type="predicted"/>
<reference evidence="1 2" key="1">
    <citation type="submission" date="2012-09" db="EMBL/GenBank/DDBJ databases">
        <title>The Genome Sequence of Actinobaculum massiliae ACS-171-V-COL2.</title>
        <authorList>
            <consortium name="The Broad Institute Genome Sequencing Platform"/>
            <person name="Earl A."/>
            <person name="Ward D."/>
            <person name="Feldgarden M."/>
            <person name="Gevers D."/>
            <person name="Saerens B."/>
            <person name="Vaneechoutte M."/>
            <person name="Walker B."/>
            <person name="Young S.K."/>
            <person name="Zeng Q."/>
            <person name="Gargeya S."/>
            <person name="Fitzgerald M."/>
            <person name="Haas B."/>
            <person name="Abouelleil A."/>
            <person name="Alvarado L."/>
            <person name="Arachchi H.M."/>
            <person name="Berlin A."/>
            <person name="Chapman S.B."/>
            <person name="Goldberg J."/>
            <person name="Griggs A."/>
            <person name="Gujja S."/>
            <person name="Hansen M."/>
            <person name="Howarth C."/>
            <person name="Imamovic A."/>
            <person name="Larimer J."/>
            <person name="McCowen C."/>
            <person name="Montmayeur A."/>
            <person name="Murphy C."/>
            <person name="Neiman D."/>
            <person name="Pearson M."/>
            <person name="Priest M."/>
            <person name="Roberts A."/>
            <person name="Saif S."/>
            <person name="Shea T."/>
            <person name="Sisk P."/>
            <person name="Sykes S."/>
            <person name="Wortman J."/>
            <person name="Nusbaum C."/>
            <person name="Birren B."/>
        </authorList>
    </citation>
    <scope>NUCLEOTIDE SEQUENCE [LARGE SCALE GENOMIC DNA]</scope>
    <source>
        <strain evidence="2">ACS-171-V-Col2</strain>
    </source>
</reference>
<gene>
    <name evidence="1" type="ORF">HMPREF9233_01013</name>
</gene>